<reference evidence="3" key="1">
    <citation type="submission" date="2024-03" db="EMBL/GenBank/DDBJ databases">
        <title>WGS assembly of Saponaria officinalis var. Norfolk2.</title>
        <authorList>
            <person name="Jenkins J."/>
            <person name="Shu S."/>
            <person name="Grimwood J."/>
            <person name="Barry K."/>
            <person name="Goodstein D."/>
            <person name="Schmutz J."/>
            <person name="Leebens-Mack J."/>
            <person name="Osbourn A."/>
        </authorList>
    </citation>
    <scope>NUCLEOTIDE SEQUENCE [LARGE SCALE GENOMIC DNA]</scope>
    <source>
        <strain evidence="3">JIC</strain>
    </source>
</reference>
<keyword evidence="4" id="KW-1185">Reference proteome</keyword>
<comment type="caution">
    <text evidence="3">The sequence shown here is derived from an EMBL/GenBank/DDBJ whole genome shotgun (WGS) entry which is preliminary data.</text>
</comment>
<dbReference type="PROSITE" id="PS51502">
    <property type="entry name" value="S_R_A_B_BARREL"/>
    <property type="match status" value="2"/>
</dbReference>
<proteinExistence type="predicted"/>
<dbReference type="InterPro" id="IPR011008">
    <property type="entry name" value="Dimeric_a/b-barrel"/>
</dbReference>
<protein>
    <recommendedName>
        <fullName evidence="2">Stress-response A/B barrel domain-containing protein</fullName>
    </recommendedName>
</protein>
<gene>
    <name evidence="3" type="ORF">RND81_06G240000</name>
</gene>
<dbReference type="InterPro" id="IPR044662">
    <property type="entry name" value="HS1/DABB1-like"/>
</dbReference>
<evidence type="ECO:0000313" key="3">
    <source>
        <dbReference type="EMBL" id="KAK9716539.1"/>
    </source>
</evidence>
<organism evidence="3 4">
    <name type="scientific">Saponaria officinalis</name>
    <name type="common">Common soapwort</name>
    <name type="synonym">Lychnis saponaria</name>
    <dbReference type="NCBI Taxonomy" id="3572"/>
    <lineage>
        <taxon>Eukaryota</taxon>
        <taxon>Viridiplantae</taxon>
        <taxon>Streptophyta</taxon>
        <taxon>Embryophyta</taxon>
        <taxon>Tracheophyta</taxon>
        <taxon>Spermatophyta</taxon>
        <taxon>Magnoliopsida</taxon>
        <taxon>eudicotyledons</taxon>
        <taxon>Gunneridae</taxon>
        <taxon>Pentapetalae</taxon>
        <taxon>Caryophyllales</taxon>
        <taxon>Caryophyllaceae</taxon>
        <taxon>Caryophylleae</taxon>
        <taxon>Saponaria</taxon>
    </lineage>
</organism>
<dbReference type="InterPro" id="IPR013097">
    <property type="entry name" value="Dabb"/>
</dbReference>
<dbReference type="SMART" id="SM00886">
    <property type="entry name" value="Dabb"/>
    <property type="match status" value="2"/>
</dbReference>
<evidence type="ECO:0000259" key="2">
    <source>
        <dbReference type="PROSITE" id="PS51502"/>
    </source>
</evidence>
<dbReference type="Proteomes" id="UP001443914">
    <property type="component" value="Unassembled WGS sequence"/>
</dbReference>
<dbReference type="EMBL" id="JBDFQZ010000006">
    <property type="protein sequence ID" value="KAK9716539.1"/>
    <property type="molecule type" value="Genomic_DNA"/>
</dbReference>
<evidence type="ECO:0000313" key="4">
    <source>
        <dbReference type="Proteomes" id="UP001443914"/>
    </source>
</evidence>
<dbReference type="SUPFAM" id="SSF54909">
    <property type="entry name" value="Dimeric alpha+beta barrel"/>
    <property type="match status" value="2"/>
</dbReference>
<comment type="subunit">
    <text evidence="1">Homodimer.</text>
</comment>
<dbReference type="Pfam" id="PF07876">
    <property type="entry name" value="Dabb"/>
    <property type="match status" value="2"/>
</dbReference>
<dbReference type="PANTHER" id="PTHR33178:SF5">
    <property type="entry name" value="EXPRESSED PROTEIN"/>
    <property type="match status" value="1"/>
</dbReference>
<feature type="domain" description="Stress-response A/B barrel" evidence="2">
    <location>
        <begin position="175"/>
        <end position="269"/>
    </location>
</feature>
<evidence type="ECO:0000256" key="1">
    <source>
        <dbReference type="ARBA" id="ARBA00011738"/>
    </source>
</evidence>
<feature type="domain" description="Stress-response A/B barrel" evidence="2">
    <location>
        <begin position="60"/>
        <end position="153"/>
    </location>
</feature>
<dbReference type="PANTHER" id="PTHR33178">
    <property type="match status" value="1"/>
</dbReference>
<dbReference type="Gene3D" id="3.30.70.100">
    <property type="match status" value="2"/>
</dbReference>
<dbReference type="AlphaFoldDB" id="A0AAW1KDF7"/>
<name>A0AAW1KDF7_SAPOF</name>
<accession>A0AAW1KDF7</accession>
<sequence length="293" mass="33915">MSMMILGIQPIISCNFFTNHETSKDMVLWSKKRRRRRRIVCLSLSSDNSSYNAGNKRKVVEHICLLKAKDNLSEEEEKDMLDYLYTSQYHMRGIVAISVGRTTDQNPENYTHGMCMRLHRKEDLTKFYESPFYLNILKEHVTPHCHDWLYVDFEDEVNNDILAIFRKGEEFNYGVEYVLLIKFLESALNGPADDALASLANLVVQFPSLIVQSTQGRNFNPKNKEYTHGVLIRFRSVEAQQIFLDSSEYKHIWGSKLQPLCQKTLSFHFPIDPHNTSNTANNGNTNSCFITIA</sequence>